<dbReference type="InterPro" id="IPR033799">
    <property type="entry name" value="CdiA_EC869-like"/>
</dbReference>
<name>A0A377D7F8_ECOLX</name>
<evidence type="ECO:0000259" key="1">
    <source>
        <dbReference type="Pfam" id="PF21111"/>
    </source>
</evidence>
<proteinExistence type="predicted"/>
<accession>A0A377D7F8</accession>
<protein>
    <recommendedName>
        <fullName evidence="1">CdiA toxin EC869-like domain-containing protein</fullName>
    </recommendedName>
</protein>
<feature type="domain" description="CdiA toxin EC869-like" evidence="1">
    <location>
        <begin position="2"/>
        <end position="77"/>
    </location>
</feature>
<evidence type="ECO:0000313" key="3">
    <source>
        <dbReference type="Proteomes" id="UP000254174"/>
    </source>
</evidence>
<dbReference type="AlphaFoldDB" id="A0A377D7F8"/>
<evidence type="ECO:0000313" key="2">
    <source>
        <dbReference type="EMBL" id="STM17024.1"/>
    </source>
</evidence>
<dbReference type="Gene3D" id="3.40.1350.110">
    <property type="match status" value="1"/>
</dbReference>
<sequence>MAKLANPNQVYSSIKGNIDAAAKFKEYALSGRELTSSMISNREIQLAIPADTTKTQWAEINRAIEYGKSQGVKVTVTQVK</sequence>
<gene>
    <name evidence="2" type="ORF">NCTC7922_03460</name>
</gene>
<organism evidence="2 3">
    <name type="scientific">Escherichia coli</name>
    <dbReference type="NCBI Taxonomy" id="562"/>
    <lineage>
        <taxon>Bacteria</taxon>
        <taxon>Pseudomonadati</taxon>
        <taxon>Pseudomonadota</taxon>
        <taxon>Gammaproteobacteria</taxon>
        <taxon>Enterobacterales</taxon>
        <taxon>Enterobacteriaceae</taxon>
        <taxon>Escherichia</taxon>
    </lineage>
</organism>
<reference evidence="2 3" key="1">
    <citation type="submission" date="2018-06" db="EMBL/GenBank/DDBJ databases">
        <authorList>
            <consortium name="Pathogen Informatics"/>
            <person name="Doyle S."/>
        </authorList>
    </citation>
    <scope>NUCLEOTIDE SEQUENCE [LARGE SCALE GENOMIC DNA]</scope>
    <source>
        <strain evidence="2 3">NCTC7922</strain>
    </source>
</reference>
<dbReference type="GO" id="GO:0004530">
    <property type="term" value="F:deoxyribonuclease I activity"/>
    <property type="evidence" value="ECO:0007669"/>
    <property type="project" value="InterPro"/>
</dbReference>
<dbReference type="Pfam" id="PF21111">
    <property type="entry name" value="CDI_toxin_EC869_like"/>
    <property type="match status" value="1"/>
</dbReference>
<dbReference type="EMBL" id="UGFC01000006">
    <property type="protein sequence ID" value="STM17024.1"/>
    <property type="molecule type" value="Genomic_DNA"/>
</dbReference>
<dbReference type="Proteomes" id="UP000254174">
    <property type="component" value="Unassembled WGS sequence"/>
</dbReference>